<proteinExistence type="inferred from homology"/>
<dbReference type="HOGENOM" id="CLU_025286_0_0_1"/>
<protein>
    <recommendedName>
        <fullName evidence="7">Peptide hydrolase</fullName>
        <ecNumber evidence="7">3.4.-.-</ecNumber>
    </recommendedName>
</protein>
<evidence type="ECO:0000313" key="10">
    <source>
        <dbReference type="EMBL" id="KIO28248.1"/>
    </source>
</evidence>
<reference evidence="11" key="2">
    <citation type="submission" date="2015-01" db="EMBL/GenBank/DDBJ databases">
        <title>Evolutionary Origins and Diversification of the Mycorrhizal Mutualists.</title>
        <authorList>
            <consortium name="DOE Joint Genome Institute"/>
            <consortium name="Mycorrhizal Genomics Consortium"/>
            <person name="Kohler A."/>
            <person name="Kuo A."/>
            <person name="Nagy L.G."/>
            <person name="Floudas D."/>
            <person name="Copeland A."/>
            <person name="Barry K.W."/>
            <person name="Cichocki N."/>
            <person name="Veneault-Fourrey C."/>
            <person name="LaButti K."/>
            <person name="Lindquist E.A."/>
            <person name="Lipzen A."/>
            <person name="Lundell T."/>
            <person name="Morin E."/>
            <person name="Murat C."/>
            <person name="Riley R."/>
            <person name="Ohm R."/>
            <person name="Sun H."/>
            <person name="Tunlid A."/>
            <person name="Henrissat B."/>
            <person name="Grigoriev I.V."/>
            <person name="Hibbett D.S."/>
            <person name="Martin F."/>
        </authorList>
    </citation>
    <scope>NUCLEOTIDE SEQUENCE [LARGE SCALE GENOMIC DNA]</scope>
    <source>
        <strain evidence="11">MUT 4182</strain>
    </source>
</reference>
<dbReference type="OrthoDB" id="10013407at2759"/>
<evidence type="ECO:0000256" key="7">
    <source>
        <dbReference type="RuleBase" id="RU361240"/>
    </source>
</evidence>
<dbReference type="InterPro" id="IPR007484">
    <property type="entry name" value="Peptidase_M28"/>
</dbReference>
<dbReference type="STRING" id="1051891.A0A0C3L3E0"/>
<feature type="region of interest" description="Disordered" evidence="8">
    <location>
        <begin position="60"/>
        <end position="98"/>
    </location>
</feature>
<dbReference type="SUPFAM" id="SSF53187">
    <property type="entry name" value="Zn-dependent exopeptidases"/>
    <property type="match status" value="1"/>
</dbReference>
<keyword evidence="3 7" id="KW-0645">Protease</keyword>
<comment type="cofactor">
    <cofactor evidence="1">
        <name>Zn(2+)</name>
        <dbReference type="ChEBI" id="CHEBI:29105"/>
    </cofactor>
</comment>
<evidence type="ECO:0000256" key="3">
    <source>
        <dbReference type="ARBA" id="ARBA00022670"/>
    </source>
</evidence>
<comment type="similarity">
    <text evidence="2">Belongs to the peptidase M28 family. M28B subfamily.</text>
</comment>
<evidence type="ECO:0000256" key="4">
    <source>
        <dbReference type="ARBA" id="ARBA00022723"/>
    </source>
</evidence>
<sequence>MAYLEDEEAELVGEERHLVWLQDAGVDDSLRVDEDLVLSDMSIVPKLLDLAEMKSRSENPICTTSTRTPLSSPFFPPRDARHLPPSLRRPHRPTRNPSPLLRRRFAKIHRPTRVARIQDIIANLKFNPSIAAILSSLSTERMAKDAFTDGAKAAAELIQGEIEKSGAVCELRPFRLGFAPNVICRYPSTVNTTGTTIISARYDSRGSFGSLRAPGGDDDGSGTTDALAIARLIKEKKITFKSRVELVLFAGEEQGLVGSRAYSAQLRQANPNITLHMQADMLAFRSPKEPLQLGPPDLIGLPEAAYLVANISKLYAPELTVVYTSACCIFLEGSRDSLLLKSLNVQGRSSTPCNNNGDLTNRTGCDFNQLLSITKVTFATVLETAGFDIVPVEDE</sequence>
<dbReference type="PANTHER" id="PTHR12147">
    <property type="entry name" value="METALLOPEPTIDASE M28 FAMILY MEMBER"/>
    <property type="match status" value="1"/>
</dbReference>
<dbReference type="GO" id="GO:0008235">
    <property type="term" value="F:metalloexopeptidase activity"/>
    <property type="evidence" value="ECO:0007669"/>
    <property type="project" value="InterPro"/>
</dbReference>
<keyword evidence="5 7" id="KW-0378">Hydrolase</keyword>
<reference evidence="10 11" key="1">
    <citation type="submission" date="2014-04" db="EMBL/GenBank/DDBJ databases">
        <authorList>
            <consortium name="DOE Joint Genome Institute"/>
            <person name="Kuo A."/>
            <person name="Girlanda M."/>
            <person name="Perotto S."/>
            <person name="Kohler A."/>
            <person name="Nagy L.G."/>
            <person name="Floudas D."/>
            <person name="Copeland A."/>
            <person name="Barry K.W."/>
            <person name="Cichocki N."/>
            <person name="Veneault-Fourrey C."/>
            <person name="LaButti K."/>
            <person name="Lindquist E.A."/>
            <person name="Lipzen A."/>
            <person name="Lundell T."/>
            <person name="Morin E."/>
            <person name="Murat C."/>
            <person name="Sun H."/>
            <person name="Tunlid A."/>
            <person name="Henrissat B."/>
            <person name="Grigoriev I.V."/>
            <person name="Hibbett D.S."/>
            <person name="Martin F."/>
            <person name="Nordberg H.P."/>
            <person name="Cantor M.N."/>
            <person name="Hua S.X."/>
        </authorList>
    </citation>
    <scope>NUCLEOTIDE SEQUENCE [LARGE SCALE GENOMIC DNA]</scope>
    <source>
        <strain evidence="10 11">MUT 4182</strain>
    </source>
</reference>
<keyword evidence="11" id="KW-1185">Reference proteome</keyword>
<feature type="compositionally biased region" description="Polar residues" evidence="8">
    <location>
        <begin position="60"/>
        <end position="71"/>
    </location>
</feature>
<feature type="domain" description="Peptidase M28" evidence="9">
    <location>
        <begin position="181"/>
        <end position="294"/>
    </location>
</feature>
<dbReference type="AlphaFoldDB" id="A0A0C3L3E0"/>
<keyword evidence="6 7" id="KW-0862">Zinc</keyword>
<evidence type="ECO:0000256" key="8">
    <source>
        <dbReference type="SAM" id="MobiDB-lite"/>
    </source>
</evidence>
<dbReference type="InterPro" id="IPR045175">
    <property type="entry name" value="M28_fam"/>
</dbReference>
<evidence type="ECO:0000256" key="1">
    <source>
        <dbReference type="ARBA" id="ARBA00001947"/>
    </source>
</evidence>
<dbReference type="GO" id="GO:0046872">
    <property type="term" value="F:metal ion binding"/>
    <property type="evidence" value="ECO:0007669"/>
    <property type="project" value="UniProtKB-KW"/>
</dbReference>
<dbReference type="EC" id="3.4.-.-" evidence="7"/>
<evidence type="ECO:0000259" key="9">
    <source>
        <dbReference type="Pfam" id="PF04389"/>
    </source>
</evidence>
<gene>
    <name evidence="10" type="ORF">M407DRAFT_22579</name>
</gene>
<keyword evidence="4 7" id="KW-0479">Metal-binding</keyword>
<dbReference type="Proteomes" id="UP000054248">
    <property type="component" value="Unassembled WGS sequence"/>
</dbReference>
<dbReference type="Pfam" id="PF04389">
    <property type="entry name" value="Peptidase_M28"/>
    <property type="match status" value="1"/>
</dbReference>
<dbReference type="EMBL" id="KN822997">
    <property type="protein sequence ID" value="KIO28248.1"/>
    <property type="molecule type" value="Genomic_DNA"/>
</dbReference>
<evidence type="ECO:0000256" key="2">
    <source>
        <dbReference type="ARBA" id="ARBA00005634"/>
    </source>
</evidence>
<evidence type="ECO:0000313" key="11">
    <source>
        <dbReference type="Proteomes" id="UP000054248"/>
    </source>
</evidence>
<accession>A0A0C3L3E0</accession>
<dbReference type="GO" id="GO:0006508">
    <property type="term" value="P:proteolysis"/>
    <property type="evidence" value="ECO:0007669"/>
    <property type="project" value="UniProtKB-KW"/>
</dbReference>
<organism evidence="10 11">
    <name type="scientific">Tulasnella calospora MUT 4182</name>
    <dbReference type="NCBI Taxonomy" id="1051891"/>
    <lineage>
        <taxon>Eukaryota</taxon>
        <taxon>Fungi</taxon>
        <taxon>Dikarya</taxon>
        <taxon>Basidiomycota</taxon>
        <taxon>Agaricomycotina</taxon>
        <taxon>Agaricomycetes</taxon>
        <taxon>Cantharellales</taxon>
        <taxon>Tulasnellaceae</taxon>
        <taxon>Tulasnella</taxon>
    </lineage>
</organism>
<dbReference type="PANTHER" id="PTHR12147:SF26">
    <property type="entry name" value="PEPTIDASE M28 DOMAIN-CONTAINING PROTEIN"/>
    <property type="match status" value="1"/>
</dbReference>
<dbReference type="Gene3D" id="3.40.630.10">
    <property type="entry name" value="Zn peptidases"/>
    <property type="match status" value="1"/>
</dbReference>
<evidence type="ECO:0000256" key="6">
    <source>
        <dbReference type="ARBA" id="ARBA00022833"/>
    </source>
</evidence>
<name>A0A0C3L3E0_9AGAM</name>
<evidence type="ECO:0000256" key="5">
    <source>
        <dbReference type="ARBA" id="ARBA00022801"/>
    </source>
</evidence>